<reference evidence="1" key="1">
    <citation type="submission" date="2019-12" db="EMBL/GenBank/DDBJ databases">
        <title>Novel species isolated from a subtropical stream in China.</title>
        <authorList>
            <person name="Lu H."/>
        </authorList>
    </citation>
    <scope>NUCLEOTIDE SEQUENCE [LARGE SCALE GENOMIC DNA]</scope>
    <source>
        <strain evidence="1">FT81W</strain>
    </source>
</reference>
<evidence type="ECO:0000313" key="1">
    <source>
        <dbReference type="EMBL" id="MYM92628.1"/>
    </source>
</evidence>
<protein>
    <submittedName>
        <fullName evidence="1">Uncharacterized protein</fullName>
    </submittedName>
</protein>
<evidence type="ECO:0000313" key="2">
    <source>
        <dbReference type="Proteomes" id="UP000447355"/>
    </source>
</evidence>
<gene>
    <name evidence="1" type="ORF">GTP90_01990</name>
</gene>
<comment type="caution">
    <text evidence="1">The sequence shown here is derived from an EMBL/GenBank/DDBJ whole genome shotgun (WGS) entry which is preliminary data.</text>
</comment>
<dbReference type="RefSeq" id="WP_161081888.1">
    <property type="nucleotide sequence ID" value="NZ_WWCX01000001.1"/>
</dbReference>
<dbReference type="AlphaFoldDB" id="A0A845GHV5"/>
<proteinExistence type="predicted"/>
<sequence>MKTLTVSEICQHNDLSVKTAEKALASLQSMGLVTGFVPGDVNAKIIPTAAAAKYLN</sequence>
<name>A0A845GHV5_9BURK</name>
<dbReference type="EMBL" id="WWCX01000001">
    <property type="protein sequence ID" value="MYM92628.1"/>
    <property type="molecule type" value="Genomic_DNA"/>
</dbReference>
<organism evidence="1 2">
    <name type="scientific">Duganella vulcania</name>
    <dbReference type="NCBI Taxonomy" id="2692166"/>
    <lineage>
        <taxon>Bacteria</taxon>
        <taxon>Pseudomonadati</taxon>
        <taxon>Pseudomonadota</taxon>
        <taxon>Betaproteobacteria</taxon>
        <taxon>Burkholderiales</taxon>
        <taxon>Oxalobacteraceae</taxon>
        <taxon>Telluria group</taxon>
        <taxon>Duganella</taxon>
    </lineage>
</organism>
<dbReference type="Proteomes" id="UP000447355">
    <property type="component" value="Unassembled WGS sequence"/>
</dbReference>
<accession>A0A845GHV5</accession>